<dbReference type="OrthoDB" id="21449at2759"/>
<evidence type="ECO:0000313" key="6">
    <source>
        <dbReference type="Proteomes" id="UP001141806"/>
    </source>
</evidence>
<accession>A0A9Q0GLI1</accession>
<feature type="compositionally biased region" description="Basic residues" evidence="3">
    <location>
        <begin position="1"/>
        <end position="16"/>
    </location>
</feature>
<reference evidence="5" key="1">
    <citation type="journal article" date="2023" name="Plant J.">
        <title>The genome of the king protea, Protea cynaroides.</title>
        <authorList>
            <person name="Chang J."/>
            <person name="Duong T.A."/>
            <person name="Schoeman C."/>
            <person name="Ma X."/>
            <person name="Roodt D."/>
            <person name="Barker N."/>
            <person name="Li Z."/>
            <person name="Van de Peer Y."/>
            <person name="Mizrachi E."/>
        </authorList>
    </citation>
    <scope>NUCLEOTIDE SEQUENCE</scope>
    <source>
        <tissue evidence="5">Young leaves</tissue>
    </source>
</reference>
<feature type="region of interest" description="Disordered" evidence="3">
    <location>
        <begin position="68"/>
        <end position="229"/>
    </location>
</feature>
<dbReference type="Gene3D" id="1.20.920.10">
    <property type="entry name" value="Bromodomain-like"/>
    <property type="match status" value="1"/>
</dbReference>
<feature type="region of interest" description="Disordered" evidence="3">
    <location>
        <begin position="1"/>
        <end position="46"/>
    </location>
</feature>
<dbReference type="Proteomes" id="UP001141806">
    <property type="component" value="Unassembled WGS sequence"/>
</dbReference>
<keyword evidence="1 2" id="KW-0103">Bromodomain</keyword>
<dbReference type="PANTHER" id="PTHR47809">
    <property type="entry name" value="DNA-BINDING BROMODOMAIN-CONTAINING PROTEIN"/>
    <property type="match status" value="1"/>
</dbReference>
<evidence type="ECO:0000259" key="4">
    <source>
        <dbReference type="PROSITE" id="PS50014"/>
    </source>
</evidence>
<dbReference type="InterPro" id="IPR036427">
    <property type="entry name" value="Bromodomain-like_sf"/>
</dbReference>
<evidence type="ECO:0000256" key="3">
    <source>
        <dbReference type="SAM" id="MobiDB-lite"/>
    </source>
</evidence>
<sequence length="383" mass="42816">MKRKRGHKKGKQKKHSVSLVGRNEQALNDVSINTDNLDMDDIDDAQLDSGMEVEALVSTRPDYLAKIENTDTELLSDRPSGQSGRDGLSERPTGQWGRGRVKVKLKSSKLYESQHTSSDAQTQSDTDKSSLQVGLGKQVEVTEKTEDSASSLPETKVASLETSSRKAGSIKIKSSKGIGSSNVTANSRSSHLRILGERTTQTASDSEKPLDSSTSRESNQREPKCCYQDPRYNEQELGATLAVIKKIMKMDAAEPFNVPVNPVALGIPDYFDIIETPMDFGTICSNLERGDKYINSEDVFRDVQYIWDNCYRYNNKGDYIVDLMKRVKKNFTKYWMAAGLYSDQSKRIIGSSNARVENVAVFNQENLHIKSSHLKQKTSRRHG</sequence>
<feature type="compositionally biased region" description="Polar residues" evidence="3">
    <location>
        <begin position="25"/>
        <end position="34"/>
    </location>
</feature>
<protein>
    <recommendedName>
        <fullName evidence="4">Bromo domain-containing protein</fullName>
    </recommendedName>
</protein>
<evidence type="ECO:0000256" key="1">
    <source>
        <dbReference type="ARBA" id="ARBA00023117"/>
    </source>
</evidence>
<dbReference type="SUPFAM" id="SSF47370">
    <property type="entry name" value="Bromodomain"/>
    <property type="match status" value="1"/>
</dbReference>
<evidence type="ECO:0000313" key="5">
    <source>
        <dbReference type="EMBL" id="KAJ4944001.1"/>
    </source>
</evidence>
<dbReference type="InterPro" id="IPR018359">
    <property type="entry name" value="Bromodomain_CS"/>
</dbReference>
<dbReference type="PROSITE" id="PS00633">
    <property type="entry name" value="BROMODOMAIN_1"/>
    <property type="match status" value="1"/>
</dbReference>
<gene>
    <name evidence="5" type="ORF">NE237_014251</name>
</gene>
<proteinExistence type="predicted"/>
<feature type="compositionally biased region" description="Acidic residues" evidence="3">
    <location>
        <begin position="37"/>
        <end position="46"/>
    </location>
</feature>
<dbReference type="PANTHER" id="PTHR47809:SF2">
    <property type="entry name" value="DNA-BINDING BROMODOMAIN-CONTAINING PROTEIN"/>
    <property type="match status" value="1"/>
</dbReference>
<dbReference type="AlphaFoldDB" id="A0A9Q0GLI1"/>
<dbReference type="EMBL" id="JAMYWD010001164">
    <property type="protein sequence ID" value="KAJ4944001.1"/>
    <property type="molecule type" value="Genomic_DNA"/>
</dbReference>
<name>A0A9Q0GLI1_9MAGN</name>
<dbReference type="Pfam" id="PF00439">
    <property type="entry name" value="Bromodomain"/>
    <property type="match status" value="1"/>
</dbReference>
<dbReference type="PRINTS" id="PR00503">
    <property type="entry name" value="BROMODOMAIN"/>
</dbReference>
<feature type="compositionally biased region" description="Low complexity" evidence="3">
    <location>
        <begin position="165"/>
        <end position="181"/>
    </location>
</feature>
<dbReference type="CDD" id="cd05494">
    <property type="entry name" value="Bromodomain_1"/>
    <property type="match status" value="1"/>
</dbReference>
<dbReference type="SMART" id="SM00297">
    <property type="entry name" value="BROMO"/>
    <property type="match status" value="1"/>
</dbReference>
<evidence type="ECO:0000256" key="2">
    <source>
        <dbReference type="PROSITE-ProRule" id="PRU00035"/>
    </source>
</evidence>
<feature type="domain" description="Bromo" evidence="4">
    <location>
        <begin position="248"/>
        <end position="321"/>
    </location>
</feature>
<dbReference type="InterPro" id="IPR001487">
    <property type="entry name" value="Bromodomain"/>
</dbReference>
<comment type="caution">
    <text evidence="5">The sequence shown here is derived from an EMBL/GenBank/DDBJ whole genome shotgun (WGS) entry which is preliminary data.</text>
</comment>
<feature type="compositionally biased region" description="Polar residues" evidence="3">
    <location>
        <begin position="110"/>
        <end position="132"/>
    </location>
</feature>
<keyword evidence="6" id="KW-1185">Reference proteome</keyword>
<organism evidence="5 6">
    <name type="scientific">Protea cynaroides</name>
    <dbReference type="NCBI Taxonomy" id="273540"/>
    <lineage>
        <taxon>Eukaryota</taxon>
        <taxon>Viridiplantae</taxon>
        <taxon>Streptophyta</taxon>
        <taxon>Embryophyta</taxon>
        <taxon>Tracheophyta</taxon>
        <taxon>Spermatophyta</taxon>
        <taxon>Magnoliopsida</taxon>
        <taxon>Proteales</taxon>
        <taxon>Proteaceae</taxon>
        <taxon>Protea</taxon>
    </lineage>
</organism>
<dbReference type="PROSITE" id="PS50014">
    <property type="entry name" value="BROMODOMAIN_2"/>
    <property type="match status" value="1"/>
</dbReference>